<dbReference type="GO" id="GO:0016614">
    <property type="term" value="F:oxidoreductase activity, acting on CH-OH group of donors"/>
    <property type="evidence" value="ECO:0007669"/>
    <property type="project" value="InterPro"/>
</dbReference>
<keyword evidence="2 11" id="KW-0349">Heme</keyword>
<keyword evidence="7 16" id="KW-0560">Oxidoreductase</keyword>
<dbReference type="Proteomes" id="UP000469159">
    <property type="component" value="Unassembled WGS sequence"/>
</dbReference>
<keyword evidence="17" id="KW-1185">Reference proteome</keyword>
<dbReference type="EMBL" id="WTYK01000006">
    <property type="protein sequence ID" value="MXP42149.1"/>
    <property type="molecule type" value="Genomic_DNA"/>
</dbReference>
<comment type="caution">
    <text evidence="16">The sequence shown here is derived from an EMBL/GenBank/DDBJ whole genome shotgun (WGS) entry which is preliminary data.</text>
</comment>
<evidence type="ECO:0000256" key="5">
    <source>
        <dbReference type="ARBA" id="ARBA00022837"/>
    </source>
</evidence>
<evidence type="ECO:0000256" key="7">
    <source>
        <dbReference type="ARBA" id="ARBA00023002"/>
    </source>
</evidence>
<keyword evidence="8 12" id="KW-0408">Iron</keyword>
<evidence type="ECO:0000256" key="6">
    <source>
        <dbReference type="ARBA" id="ARBA00022891"/>
    </source>
</evidence>
<feature type="domain" description="Cytochrome c" evidence="15">
    <location>
        <begin position="628"/>
        <end position="704"/>
    </location>
</feature>
<feature type="binding site" evidence="11">
    <location>
        <position position="172"/>
    </location>
    <ligand>
        <name>pyrroloquinoline quinone</name>
        <dbReference type="ChEBI" id="CHEBI:58442"/>
    </ligand>
</feature>
<dbReference type="SMART" id="SM00564">
    <property type="entry name" value="PQQ"/>
    <property type="match status" value="6"/>
</dbReference>
<evidence type="ECO:0000256" key="3">
    <source>
        <dbReference type="ARBA" id="ARBA00022723"/>
    </source>
</evidence>
<dbReference type="InterPro" id="IPR017512">
    <property type="entry name" value="PQQ_MeOH/EtOH_DH"/>
</dbReference>
<keyword evidence="4 14" id="KW-0732">Signal</keyword>
<feature type="binding site" description="axial binding residue" evidence="12">
    <location>
        <position position="681"/>
    </location>
    <ligand>
        <name>heme c</name>
        <dbReference type="ChEBI" id="CHEBI:61717"/>
    </ligand>
    <ligandPart>
        <name>Fe</name>
        <dbReference type="ChEBI" id="CHEBI:18248"/>
    </ligandPart>
</feature>
<dbReference type="OrthoDB" id="9794322at2"/>
<evidence type="ECO:0000256" key="1">
    <source>
        <dbReference type="ARBA" id="ARBA00008156"/>
    </source>
</evidence>
<keyword evidence="6 11" id="KW-0634">PQQ</keyword>
<dbReference type="SUPFAM" id="SSF46626">
    <property type="entry name" value="Cytochrome c"/>
    <property type="match status" value="1"/>
</dbReference>
<feature type="binding site" evidence="11">
    <location>
        <position position="75"/>
    </location>
    <ligand>
        <name>pyrroloquinoline quinone</name>
        <dbReference type="ChEBI" id="CHEBI:58442"/>
    </ligand>
</feature>
<proteinExistence type="inferred from homology"/>
<keyword evidence="3 12" id="KW-0479">Metal-binding</keyword>
<evidence type="ECO:0000256" key="14">
    <source>
        <dbReference type="SAM" id="SignalP"/>
    </source>
</evidence>
<feature type="binding site" evidence="11">
    <location>
        <position position="248"/>
    </location>
    <ligand>
        <name>pyrroloquinoline quinone</name>
        <dbReference type="ChEBI" id="CHEBI:58442"/>
    </ligand>
</feature>
<evidence type="ECO:0000313" key="16">
    <source>
        <dbReference type="EMBL" id="MXP42149.1"/>
    </source>
</evidence>
<evidence type="ECO:0000256" key="11">
    <source>
        <dbReference type="PIRSR" id="PIRSR617512-2"/>
    </source>
</evidence>
<evidence type="ECO:0000256" key="9">
    <source>
        <dbReference type="ARBA" id="ARBA00023157"/>
    </source>
</evidence>
<feature type="binding site" evidence="11">
    <location>
        <begin position="402"/>
        <end position="403"/>
    </location>
    <ligand>
        <name>pyrroloquinoline quinone</name>
        <dbReference type="ChEBI" id="CHEBI:58442"/>
    </ligand>
</feature>
<evidence type="ECO:0000313" key="17">
    <source>
        <dbReference type="Proteomes" id="UP000469159"/>
    </source>
</evidence>
<dbReference type="GO" id="GO:0009055">
    <property type="term" value="F:electron transfer activity"/>
    <property type="evidence" value="ECO:0007669"/>
    <property type="project" value="InterPro"/>
</dbReference>
<keyword evidence="9 13" id="KW-1015">Disulfide bond</keyword>
<feature type="binding site" evidence="11">
    <location>
        <position position="127"/>
    </location>
    <ligand>
        <name>pyrroloquinoline quinone</name>
        <dbReference type="ChEBI" id="CHEBI:58442"/>
    </ligand>
</feature>
<evidence type="ECO:0000256" key="13">
    <source>
        <dbReference type="PIRSR" id="PIRSR617512-4"/>
    </source>
</evidence>
<dbReference type="Gene3D" id="2.140.10.10">
    <property type="entry name" value="Quinoprotein alcohol dehydrogenase-like superfamily"/>
    <property type="match status" value="1"/>
</dbReference>
<keyword evidence="5 12" id="KW-0106">Calcium</keyword>
<dbReference type="RefSeq" id="WP_160747012.1">
    <property type="nucleotide sequence ID" value="NZ_WTYK01000006.1"/>
</dbReference>
<dbReference type="Pfam" id="PF01011">
    <property type="entry name" value="PQQ"/>
    <property type="match status" value="2"/>
</dbReference>
<evidence type="ECO:0000256" key="12">
    <source>
        <dbReference type="PIRSR" id="PIRSR617512-3"/>
    </source>
</evidence>
<dbReference type="InterPro" id="IPR036909">
    <property type="entry name" value="Cyt_c-like_dom_sf"/>
</dbReference>
<dbReference type="InterPro" id="IPR009056">
    <property type="entry name" value="Cyt_c-like_dom"/>
</dbReference>
<dbReference type="Pfam" id="PF13442">
    <property type="entry name" value="Cytochrome_CBB3"/>
    <property type="match status" value="1"/>
</dbReference>
<evidence type="ECO:0000256" key="10">
    <source>
        <dbReference type="PIRSR" id="PIRSR617512-1"/>
    </source>
</evidence>
<evidence type="ECO:0000256" key="2">
    <source>
        <dbReference type="ARBA" id="ARBA00022617"/>
    </source>
</evidence>
<reference evidence="16 17" key="1">
    <citation type="submission" date="2019-12" db="EMBL/GenBank/DDBJ databases">
        <title>Genomic-based taxomic classification of the family Erythrobacteraceae.</title>
        <authorList>
            <person name="Xu L."/>
        </authorList>
    </citation>
    <scope>NUCLEOTIDE SEQUENCE [LARGE SCALE GENOMIC DNA]</scope>
    <source>
        <strain evidence="16 17">MCCC 1K02066</strain>
    </source>
</reference>
<evidence type="ECO:0000256" key="8">
    <source>
        <dbReference type="ARBA" id="ARBA00023004"/>
    </source>
</evidence>
<comment type="cofactor">
    <cofactor evidence="11">
        <name>pyrroloquinoline quinone</name>
        <dbReference type="ChEBI" id="CHEBI:58442"/>
    </cofactor>
    <text evidence="11">Binds 1 PQQ group per subunit.</text>
</comment>
<dbReference type="InterPro" id="IPR018391">
    <property type="entry name" value="PQQ_b-propeller_rpt"/>
</dbReference>
<feature type="binding site" evidence="12">
    <location>
        <position position="190"/>
    </location>
    <ligand>
        <name>Ca(2+)</name>
        <dbReference type="ChEBI" id="CHEBI:29108"/>
    </ligand>
</feature>
<feature type="disulfide bond" evidence="13">
    <location>
        <begin position="121"/>
        <end position="122"/>
    </location>
</feature>
<evidence type="ECO:0000256" key="4">
    <source>
        <dbReference type="ARBA" id="ARBA00022729"/>
    </source>
</evidence>
<feature type="chain" id="PRO_5026051610" evidence="14">
    <location>
        <begin position="21"/>
        <end position="732"/>
    </location>
</feature>
<sequence length="732" mass="78930">MRALFLAASLALAACSGSSAPDIDTSVYGAGDDWNNPGGDWAESHFSRLTDISAANVGELGLAWEYDLGTSRVQEATPVVIDGVMYTSGNLGRVYALNAATGEELWTFLPEVDMQVNRWACCDQANRGVAVHDGKVFVAALDGVLYALDGKTGAVEWQVDTIVDKSRGYTITGAPEIAGDLVIIGNAGAEYDTRGYVTAYDTSDGDEEWRFYTVPRNPAEGPQESKALEAALKTWSKDSAWDIGLGGTAWDAITYDPVFDQVIVGVGNGGPYPQAIRSPGGGDNLYLNSLVALDRETGELKWHFQETPQDNWDLTATQPMILAEVDTGGGNVRPVVLHTPKNGFFFVVDRETGKPLAANAIVRTSWADGWNLETGKPNLTPEASDYTDGAKIVFPGSPGARNWYPAAYDPGRNTYFAHVLDMGNLMFLTGPPEGATRQQKMLNAGSALIFTSDLEAAAPGLPPPVREALEATEQWQWVQDKPFSNELRAIDPMTGRTKWAVPGAGWQDRYGVLATAAGLVFHGNLAGELVARDAETGEELWKVDTGSSIMAAPMTYRVDGVQYVAVQTGFGGGGWGFVPGYSAAYQRGNANRLLVFKLGGGEVPMPKPLPPIEPAPPPPSQLAGVTPAMLAQGQALFTENCSICHSNQPRAGLPDLRRMAPNIHEVFDQIVLEGLLLPNGMPRWDDRLSPEQVRAIHAYLISLQGDLRTRELELQRRGEPLDSRSLTILSNY</sequence>
<feature type="binding site" evidence="12">
    <location>
        <position position="268"/>
    </location>
    <ligand>
        <name>Ca(2+)</name>
        <dbReference type="ChEBI" id="CHEBI:29108"/>
    </ligand>
</feature>
<feature type="binding site" evidence="11">
    <location>
        <begin position="188"/>
        <end position="189"/>
    </location>
    <ligand>
        <name>pyrroloquinoline quinone</name>
        <dbReference type="ChEBI" id="CHEBI:58442"/>
    </ligand>
</feature>
<dbReference type="NCBIfam" id="TIGR03075">
    <property type="entry name" value="PQQ_enz_alc_DH"/>
    <property type="match status" value="1"/>
</dbReference>
<organism evidence="16 17">
    <name type="scientific">Croceibacterium soli</name>
    <dbReference type="NCBI Taxonomy" id="1739690"/>
    <lineage>
        <taxon>Bacteria</taxon>
        <taxon>Pseudomonadati</taxon>
        <taxon>Pseudomonadota</taxon>
        <taxon>Alphaproteobacteria</taxon>
        <taxon>Sphingomonadales</taxon>
        <taxon>Erythrobacteraceae</taxon>
        <taxon>Croceibacterium</taxon>
    </lineage>
</organism>
<dbReference type="GO" id="GO:0005509">
    <property type="term" value="F:calcium ion binding"/>
    <property type="evidence" value="ECO:0007669"/>
    <property type="project" value="InterPro"/>
</dbReference>
<name>A0A6I4UWP6_9SPHN</name>
<comment type="cofactor">
    <cofactor evidence="11">
        <name>heme c</name>
        <dbReference type="ChEBI" id="CHEBI:61717"/>
    </cofactor>
    <text evidence="11">Binds 1 heme c group per subunit.</text>
</comment>
<comment type="similarity">
    <text evidence="1">Belongs to the bacterial PQQ dehydrogenase family.</text>
</comment>
<dbReference type="PANTHER" id="PTHR32303">
    <property type="entry name" value="QUINOPROTEIN ALCOHOL DEHYDROGENASE (CYTOCHROME C)"/>
    <property type="match status" value="1"/>
</dbReference>
<evidence type="ECO:0000259" key="15">
    <source>
        <dbReference type="PROSITE" id="PS51007"/>
    </source>
</evidence>
<dbReference type="InterPro" id="IPR002372">
    <property type="entry name" value="PQQ_rpt_dom"/>
</dbReference>
<dbReference type="PROSITE" id="PS51257">
    <property type="entry name" value="PROKAR_LIPOPROTEIN"/>
    <property type="match status" value="1"/>
</dbReference>
<feature type="signal peptide" evidence="14">
    <location>
        <begin position="1"/>
        <end position="20"/>
    </location>
</feature>
<dbReference type="PROSITE" id="PS51007">
    <property type="entry name" value="CYTC"/>
    <property type="match status" value="1"/>
</dbReference>
<feature type="binding site" description="covalent" evidence="11">
    <location>
        <position position="644"/>
    </location>
    <ligand>
        <name>heme c</name>
        <dbReference type="ChEBI" id="CHEBI:61717"/>
    </ligand>
</feature>
<dbReference type="GO" id="GO:0020037">
    <property type="term" value="F:heme binding"/>
    <property type="evidence" value="ECO:0007669"/>
    <property type="project" value="InterPro"/>
</dbReference>
<dbReference type="SUPFAM" id="SSF50998">
    <property type="entry name" value="Quinoprotein alcohol dehydrogenase-like"/>
    <property type="match status" value="1"/>
</dbReference>
<comment type="cofactor">
    <cofactor evidence="12">
        <name>Ca(2+)</name>
        <dbReference type="ChEBI" id="CHEBI:29108"/>
    </cofactor>
    <text evidence="12">Binds 1 Ca(2+) ion per subunit.</text>
</comment>
<feature type="binding site" evidence="12">
    <location>
        <position position="313"/>
    </location>
    <ligand>
        <name>Ca(2+)</name>
        <dbReference type="ChEBI" id="CHEBI:29108"/>
    </ligand>
</feature>
<feature type="binding site" description="axial binding residue" evidence="12">
    <location>
        <position position="645"/>
    </location>
    <ligand>
        <name>heme c</name>
        <dbReference type="ChEBI" id="CHEBI:61717"/>
    </ligand>
    <ligandPart>
        <name>Fe</name>
        <dbReference type="ChEBI" id="CHEBI:18248"/>
    </ligandPart>
</feature>
<dbReference type="GO" id="GO:0016020">
    <property type="term" value="C:membrane"/>
    <property type="evidence" value="ECO:0007669"/>
    <property type="project" value="InterPro"/>
</dbReference>
<feature type="active site" description="Proton acceptor" evidence="10">
    <location>
        <position position="313"/>
    </location>
</feature>
<dbReference type="EC" id="1.1.2.-" evidence="16"/>
<gene>
    <name evidence="16" type="ORF">GRI75_10905</name>
</gene>
<feature type="binding site" description="covalent" evidence="11">
    <location>
        <position position="641"/>
    </location>
    <ligand>
        <name>heme c</name>
        <dbReference type="ChEBI" id="CHEBI:61717"/>
    </ligand>
</feature>
<protein>
    <submittedName>
        <fullName evidence="16">PQQ-dependent dehydrogenase, methanol/ethanol family</fullName>
        <ecNumber evidence="16">1.1.2.-</ecNumber>
    </submittedName>
</protein>
<dbReference type="InterPro" id="IPR011047">
    <property type="entry name" value="Quinoprotein_ADH-like_sf"/>
</dbReference>
<feature type="binding site" evidence="11">
    <location>
        <position position="341"/>
    </location>
    <ligand>
        <name>pyrroloquinoline quinone</name>
        <dbReference type="ChEBI" id="CHEBI:58442"/>
    </ligand>
</feature>
<accession>A0A6I4UWP6</accession>
<dbReference type="AlphaFoldDB" id="A0A6I4UWP6"/>
<dbReference type="Gene3D" id="1.10.760.10">
    <property type="entry name" value="Cytochrome c-like domain"/>
    <property type="match status" value="1"/>
</dbReference>